<dbReference type="AlphaFoldDB" id="A0A0N0P3D8"/>
<feature type="signal peptide" evidence="3">
    <location>
        <begin position="1"/>
        <end position="24"/>
    </location>
</feature>
<accession>A0A0N0P3D8</accession>
<keyword evidence="2" id="KW-0812">Transmembrane</keyword>
<organism evidence="4 5">
    <name type="scientific">Leptomonas seymouri</name>
    <dbReference type="NCBI Taxonomy" id="5684"/>
    <lineage>
        <taxon>Eukaryota</taxon>
        <taxon>Discoba</taxon>
        <taxon>Euglenozoa</taxon>
        <taxon>Kinetoplastea</taxon>
        <taxon>Metakinetoplastina</taxon>
        <taxon>Trypanosomatida</taxon>
        <taxon>Trypanosomatidae</taxon>
        <taxon>Leishmaniinae</taxon>
        <taxon>Leptomonas</taxon>
    </lineage>
</organism>
<evidence type="ECO:0000256" key="2">
    <source>
        <dbReference type="SAM" id="Phobius"/>
    </source>
</evidence>
<comment type="caution">
    <text evidence="4">The sequence shown here is derived from an EMBL/GenBank/DDBJ whole genome shotgun (WGS) entry which is preliminary data.</text>
</comment>
<keyword evidence="2" id="KW-0472">Membrane</keyword>
<keyword evidence="2" id="KW-1133">Transmembrane helix</keyword>
<name>A0A0N0P3D8_LEPSE</name>
<evidence type="ECO:0000313" key="4">
    <source>
        <dbReference type="EMBL" id="KPI84009.1"/>
    </source>
</evidence>
<dbReference type="OrthoDB" id="266273at2759"/>
<reference evidence="4 5" key="1">
    <citation type="journal article" date="2015" name="PLoS Pathog.">
        <title>Leptomonas seymouri: Adaptations to the Dixenous Life Cycle Analyzed by Genome Sequencing, Transcriptome Profiling and Co-infection with Leishmania donovani.</title>
        <authorList>
            <person name="Kraeva N."/>
            <person name="Butenko A."/>
            <person name="Hlavacova J."/>
            <person name="Kostygov A."/>
            <person name="Myskova J."/>
            <person name="Grybchuk D."/>
            <person name="Lestinova T."/>
            <person name="Votypka J."/>
            <person name="Volf P."/>
            <person name="Opperdoes F."/>
            <person name="Flegontov P."/>
            <person name="Lukes J."/>
            <person name="Yurchenko V."/>
        </authorList>
    </citation>
    <scope>NUCLEOTIDE SEQUENCE [LARGE SCALE GENOMIC DNA]</scope>
    <source>
        <strain evidence="4 5">ATCC 30220</strain>
    </source>
</reference>
<keyword evidence="3" id="KW-0732">Signal</keyword>
<gene>
    <name evidence="4" type="ORF">ABL78_6950</name>
</gene>
<dbReference type="EMBL" id="LJSK01000300">
    <property type="protein sequence ID" value="KPI84009.1"/>
    <property type="molecule type" value="Genomic_DNA"/>
</dbReference>
<feature type="transmembrane region" description="Helical" evidence="2">
    <location>
        <begin position="187"/>
        <end position="211"/>
    </location>
</feature>
<evidence type="ECO:0000256" key="1">
    <source>
        <dbReference type="SAM" id="MobiDB-lite"/>
    </source>
</evidence>
<dbReference type="Proteomes" id="UP000038009">
    <property type="component" value="Unassembled WGS sequence"/>
</dbReference>
<sequence length="245" mass="26208">MRRYAVSLALFAVLVLCCGLSASADNVFAAGAKPQIAVPLTFNVEKSLKAQLPESAQPLFANEKALSEKGTAVRAPREQLQRSAPQMEPIVVAVNGEVIERGHVVAKELRAGPIHVSDAAGPHSAELHHQRKQLMSEKQGKRTTPVLATEDTPANGVNASLLEPNDVPSSAKHGTILSGGVIVSVTIALAFACFLLILVIMEMITSICAFVKHRRMVALHKSKTGFNPSEPKYGDFRDTAENGRS</sequence>
<evidence type="ECO:0000256" key="3">
    <source>
        <dbReference type="SAM" id="SignalP"/>
    </source>
</evidence>
<protein>
    <recommendedName>
        <fullName evidence="6">Transmembrane protein</fullName>
    </recommendedName>
</protein>
<feature type="chain" id="PRO_5005857229" description="Transmembrane protein" evidence="3">
    <location>
        <begin position="25"/>
        <end position="245"/>
    </location>
</feature>
<evidence type="ECO:0008006" key="6">
    <source>
        <dbReference type="Google" id="ProtNLM"/>
    </source>
</evidence>
<keyword evidence="5" id="KW-1185">Reference proteome</keyword>
<evidence type="ECO:0000313" key="5">
    <source>
        <dbReference type="Proteomes" id="UP000038009"/>
    </source>
</evidence>
<dbReference type="VEuPathDB" id="TriTrypDB:Lsey_0300_0080"/>
<dbReference type="OMA" id="MITSICA"/>
<feature type="region of interest" description="Disordered" evidence="1">
    <location>
        <begin position="135"/>
        <end position="155"/>
    </location>
</feature>
<proteinExistence type="predicted"/>